<feature type="compositionally biased region" description="Low complexity" evidence="2">
    <location>
        <begin position="1"/>
        <end position="24"/>
    </location>
</feature>
<sequence>MTDQASPTAKAPATASKSPSTSPKGSDAGSPKEGSPRAAATIAGILPAQHWVDTAEEQEVDSTDAESIGSIGTSTESLTASILEYRKIHGRTYHSEIGNASYCDFADDHPNIQVIGTDISPIQPAWAPPNLKFEIEDCTRPWTYEPESFDYIHMRWLLGSIGNWEAAFTEAYKALKPGGWLESFEASNICESDDDTVAETSALGQWGKIFLNFGESIGRPFSIVPDETQKKAMQVAGFVDIDEANYKTPVGTWPKDPALKEIGQYAQLVLENDTEGYILYPATAIGWTPQEVSVFAAHVRKAIRSPQIHSYYRQKVVWGRKPGGA</sequence>
<accession>A0A084GHN8</accession>
<dbReference type="Pfam" id="PF13489">
    <property type="entry name" value="Methyltransf_23"/>
    <property type="match status" value="1"/>
</dbReference>
<dbReference type="OrthoDB" id="2013972at2759"/>
<gene>
    <name evidence="3" type="ORF">SAPIO_CDS0167</name>
</gene>
<dbReference type="GeneID" id="27718319"/>
<comment type="similarity">
    <text evidence="1">Belongs to the methyltransferase superfamily. LaeA methyltransferase family.</text>
</comment>
<dbReference type="KEGG" id="sapo:SAPIO_CDS0167"/>
<dbReference type="PANTHER" id="PTHR43591:SF10">
    <property type="entry name" value="ABC TRANSMEMBRANE TYPE-1 DOMAIN-CONTAINING PROTEIN-RELATED"/>
    <property type="match status" value="1"/>
</dbReference>
<feature type="region of interest" description="Disordered" evidence="2">
    <location>
        <begin position="1"/>
        <end position="41"/>
    </location>
</feature>
<dbReference type="VEuPathDB" id="FungiDB:SAPIO_CDS0167"/>
<evidence type="ECO:0000313" key="4">
    <source>
        <dbReference type="Proteomes" id="UP000028545"/>
    </source>
</evidence>
<keyword evidence="4" id="KW-1185">Reference proteome</keyword>
<dbReference type="Proteomes" id="UP000028545">
    <property type="component" value="Unassembled WGS sequence"/>
</dbReference>
<dbReference type="Gene3D" id="3.40.50.150">
    <property type="entry name" value="Vaccinia Virus protein VP39"/>
    <property type="match status" value="1"/>
</dbReference>
<organism evidence="3 4">
    <name type="scientific">Pseudallescheria apiosperma</name>
    <name type="common">Scedosporium apiospermum</name>
    <dbReference type="NCBI Taxonomy" id="563466"/>
    <lineage>
        <taxon>Eukaryota</taxon>
        <taxon>Fungi</taxon>
        <taxon>Dikarya</taxon>
        <taxon>Ascomycota</taxon>
        <taxon>Pezizomycotina</taxon>
        <taxon>Sordariomycetes</taxon>
        <taxon>Hypocreomycetidae</taxon>
        <taxon>Microascales</taxon>
        <taxon>Microascaceae</taxon>
        <taxon>Scedosporium</taxon>
    </lineage>
</organism>
<evidence type="ECO:0000256" key="2">
    <source>
        <dbReference type="SAM" id="MobiDB-lite"/>
    </source>
</evidence>
<dbReference type="RefSeq" id="XP_016646649.1">
    <property type="nucleotide sequence ID" value="XM_016783016.1"/>
</dbReference>
<protein>
    <recommendedName>
        <fullName evidence="5">TAM domain methyltransferase</fullName>
    </recommendedName>
</protein>
<dbReference type="PANTHER" id="PTHR43591">
    <property type="entry name" value="METHYLTRANSFERASE"/>
    <property type="match status" value="1"/>
</dbReference>
<reference evidence="3 4" key="1">
    <citation type="journal article" date="2014" name="Genome Announc.">
        <title>Draft genome sequence of the pathogenic fungus Scedosporium apiospermum.</title>
        <authorList>
            <person name="Vandeputte P."/>
            <person name="Ghamrawi S."/>
            <person name="Rechenmann M."/>
            <person name="Iltis A."/>
            <person name="Giraud S."/>
            <person name="Fleury M."/>
            <person name="Thornton C."/>
            <person name="Delhaes L."/>
            <person name="Meyer W."/>
            <person name="Papon N."/>
            <person name="Bouchara J.P."/>
        </authorList>
    </citation>
    <scope>NUCLEOTIDE SEQUENCE [LARGE SCALE GENOMIC DNA]</scope>
    <source>
        <strain evidence="3 4">IHEM 14462</strain>
    </source>
</reference>
<dbReference type="InterPro" id="IPR029063">
    <property type="entry name" value="SAM-dependent_MTases_sf"/>
</dbReference>
<dbReference type="CDD" id="cd02440">
    <property type="entry name" value="AdoMet_MTases"/>
    <property type="match status" value="1"/>
</dbReference>
<dbReference type="EMBL" id="JOWA01000011">
    <property type="protein sequence ID" value="KEZ46850.1"/>
    <property type="molecule type" value="Genomic_DNA"/>
</dbReference>
<dbReference type="OMA" id="VYIAHAR"/>
<proteinExistence type="inferred from homology"/>
<name>A0A084GHN8_PSEDA</name>
<evidence type="ECO:0000313" key="3">
    <source>
        <dbReference type="EMBL" id="KEZ46850.1"/>
    </source>
</evidence>
<dbReference type="AlphaFoldDB" id="A0A084GHN8"/>
<comment type="caution">
    <text evidence="3">The sequence shown here is derived from an EMBL/GenBank/DDBJ whole genome shotgun (WGS) entry which is preliminary data.</text>
</comment>
<dbReference type="HOGENOM" id="CLU_010595_0_0_1"/>
<evidence type="ECO:0008006" key="5">
    <source>
        <dbReference type="Google" id="ProtNLM"/>
    </source>
</evidence>
<dbReference type="SUPFAM" id="SSF53335">
    <property type="entry name" value="S-adenosyl-L-methionine-dependent methyltransferases"/>
    <property type="match status" value="1"/>
</dbReference>
<dbReference type="GO" id="GO:0008168">
    <property type="term" value="F:methyltransferase activity"/>
    <property type="evidence" value="ECO:0007669"/>
    <property type="project" value="TreeGrafter"/>
</dbReference>
<evidence type="ECO:0000256" key="1">
    <source>
        <dbReference type="ARBA" id="ARBA00038158"/>
    </source>
</evidence>